<protein>
    <recommendedName>
        <fullName evidence="4">PRC-barrel domain-containing protein</fullName>
    </recommendedName>
</protein>
<keyword evidence="3" id="KW-1185">Reference proteome</keyword>
<feature type="chain" id="PRO_5045771553" description="PRC-barrel domain-containing protein" evidence="1">
    <location>
        <begin position="21"/>
        <end position="169"/>
    </location>
</feature>
<dbReference type="EMBL" id="JBHSSW010000004">
    <property type="protein sequence ID" value="MFC6197396.1"/>
    <property type="molecule type" value="Genomic_DNA"/>
</dbReference>
<evidence type="ECO:0000256" key="1">
    <source>
        <dbReference type="SAM" id="SignalP"/>
    </source>
</evidence>
<keyword evidence="1" id="KW-0732">Signal</keyword>
<accession>A0ABW1S7A5</accession>
<name>A0ABW1S7A5_9PROT</name>
<dbReference type="Proteomes" id="UP001596303">
    <property type="component" value="Unassembled WGS sequence"/>
</dbReference>
<sequence>MKRLVAALATGLIFSAPSFADPASFNANSTDRLPDYGVTAMAPADSFRESHAWVGLPVFDERLDQIGEVVRVSTDAQSRAKRIVIETSQTHTGDTIATIVDLEQVYITSPEDGRRGLQLGVSVADWLKMRNGEIEAPVSRTADVYAPYSGGTEVRTLSFSGPMDLTGSL</sequence>
<comment type="caution">
    <text evidence="2">The sequence shown here is derived from an EMBL/GenBank/DDBJ whole genome shotgun (WGS) entry which is preliminary data.</text>
</comment>
<evidence type="ECO:0000313" key="2">
    <source>
        <dbReference type="EMBL" id="MFC6197396.1"/>
    </source>
</evidence>
<feature type="signal peptide" evidence="1">
    <location>
        <begin position="1"/>
        <end position="20"/>
    </location>
</feature>
<proteinExistence type="predicted"/>
<evidence type="ECO:0008006" key="4">
    <source>
        <dbReference type="Google" id="ProtNLM"/>
    </source>
</evidence>
<evidence type="ECO:0000313" key="3">
    <source>
        <dbReference type="Proteomes" id="UP001596303"/>
    </source>
</evidence>
<reference evidence="3" key="1">
    <citation type="journal article" date="2019" name="Int. J. Syst. Evol. Microbiol.">
        <title>The Global Catalogue of Microorganisms (GCM) 10K type strain sequencing project: providing services to taxonomists for standard genome sequencing and annotation.</title>
        <authorList>
            <consortium name="The Broad Institute Genomics Platform"/>
            <consortium name="The Broad Institute Genome Sequencing Center for Infectious Disease"/>
            <person name="Wu L."/>
            <person name="Ma J."/>
        </authorList>
    </citation>
    <scope>NUCLEOTIDE SEQUENCE [LARGE SCALE GENOMIC DNA]</scope>
    <source>
        <strain evidence="3">CGMCC-1.15741</strain>
    </source>
</reference>
<organism evidence="2 3">
    <name type="scientific">Ponticaulis profundi</name>
    <dbReference type="NCBI Taxonomy" id="2665222"/>
    <lineage>
        <taxon>Bacteria</taxon>
        <taxon>Pseudomonadati</taxon>
        <taxon>Pseudomonadota</taxon>
        <taxon>Alphaproteobacteria</taxon>
        <taxon>Hyphomonadales</taxon>
        <taxon>Hyphomonadaceae</taxon>
        <taxon>Ponticaulis</taxon>
    </lineage>
</organism>
<dbReference type="RefSeq" id="WP_377376211.1">
    <property type="nucleotide sequence ID" value="NZ_JBHSSW010000004.1"/>
</dbReference>
<gene>
    <name evidence="2" type="ORF">ACFQDM_04865</name>
</gene>